<evidence type="ECO:0000259" key="5">
    <source>
        <dbReference type="PROSITE" id="PS50956"/>
    </source>
</evidence>
<dbReference type="Pfam" id="PF13404">
    <property type="entry name" value="HTH_AsnC-type"/>
    <property type="match status" value="1"/>
</dbReference>
<dbReference type="InterPro" id="IPR019887">
    <property type="entry name" value="Tscrpt_reg_AsnC/Lrp_C"/>
</dbReference>
<dbReference type="InterPro" id="IPR019888">
    <property type="entry name" value="Tscrpt_reg_AsnC-like"/>
</dbReference>
<dbReference type="Gene3D" id="3.30.70.920">
    <property type="match status" value="1"/>
</dbReference>
<evidence type="ECO:0000313" key="7">
    <source>
        <dbReference type="Proteomes" id="UP001501752"/>
    </source>
</evidence>
<dbReference type="PANTHER" id="PTHR30154:SF53">
    <property type="entry name" value="HTH-TYPE TRANSCRIPTIONAL REGULATOR LRPC"/>
    <property type="match status" value="1"/>
</dbReference>
<evidence type="ECO:0000256" key="3">
    <source>
        <dbReference type="ARBA" id="ARBA00023163"/>
    </source>
</evidence>
<dbReference type="InterPro" id="IPR000485">
    <property type="entry name" value="AsnC-type_HTH_dom"/>
</dbReference>
<evidence type="ECO:0000313" key="6">
    <source>
        <dbReference type="EMBL" id="GAA4853940.1"/>
    </source>
</evidence>
<keyword evidence="3" id="KW-0804">Transcription</keyword>
<evidence type="ECO:0000256" key="1">
    <source>
        <dbReference type="ARBA" id="ARBA00023015"/>
    </source>
</evidence>
<gene>
    <name evidence="6" type="ORF">GCM10023235_34090</name>
</gene>
<sequence>MGVPALSPKDQRGFRGSADASSAGFDAVDLKLLELVQTEGRITLSELGRRVSMSPAAVGERIRRLEANGTITGYTARVSPERLGYGIQAFVRLSPHGGITLCHFRTQELIHRPEILEVHHVIGEDCWILKIAVRNTGHLEELLEQLSSLGRTTTSIVLSSPVERSILLPPAP</sequence>
<evidence type="ECO:0000256" key="4">
    <source>
        <dbReference type="SAM" id="MobiDB-lite"/>
    </source>
</evidence>
<dbReference type="PRINTS" id="PR00033">
    <property type="entry name" value="HTHASNC"/>
</dbReference>
<dbReference type="EMBL" id="BAABIS010000001">
    <property type="protein sequence ID" value="GAA4853940.1"/>
    <property type="molecule type" value="Genomic_DNA"/>
</dbReference>
<dbReference type="InterPro" id="IPR011008">
    <property type="entry name" value="Dimeric_a/b-barrel"/>
</dbReference>
<feature type="region of interest" description="Disordered" evidence="4">
    <location>
        <begin position="1"/>
        <end position="21"/>
    </location>
</feature>
<dbReference type="SMART" id="SM00344">
    <property type="entry name" value="HTH_ASNC"/>
    <property type="match status" value="1"/>
</dbReference>
<dbReference type="Proteomes" id="UP001501752">
    <property type="component" value="Unassembled WGS sequence"/>
</dbReference>
<dbReference type="PANTHER" id="PTHR30154">
    <property type="entry name" value="LEUCINE-RESPONSIVE REGULATORY PROTEIN"/>
    <property type="match status" value="1"/>
</dbReference>
<protein>
    <submittedName>
        <fullName evidence="6">Lrp/AsnC family transcriptional regulator</fullName>
    </submittedName>
</protein>
<dbReference type="SUPFAM" id="SSF46785">
    <property type="entry name" value="Winged helix' DNA-binding domain"/>
    <property type="match status" value="1"/>
</dbReference>
<dbReference type="RefSeq" id="WP_345697689.1">
    <property type="nucleotide sequence ID" value="NZ_BAABIS010000001.1"/>
</dbReference>
<feature type="domain" description="HTH asnC-type" evidence="5">
    <location>
        <begin position="25"/>
        <end position="86"/>
    </location>
</feature>
<organism evidence="6 7">
    <name type="scientific">Kitasatospora terrestris</name>
    <dbReference type="NCBI Taxonomy" id="258051"/>
    <lineage>
        <taxon>Bacteria</taxon>
        <taxon>Bacillati</taxon>
        <taxon>Actinomycetota</taxon>
        <taxon>Actinomycetes</taxon>
        <taxon>Kitasatosporales</taxon>
        <taxon>Streptomycetaceae</taxon>
        <taxon>Kitasatospora</taxon>
    </lineage>
</organism>
<dbReference type="PROSITE" id="PS50956">
    <property type="entry name" value="HTH_ASNC_2"/>
    <property type="match status" value="1"/>
</dbReference>
<dbReference type="InterPro" id="IPR036388">
    <property type="entry name" value="WH-like_DNA-bd_sf"/>
</dbReference>
<evidence type="ECO:0000256" key="2">
    <source>
        <dbReference type="ARBA" id="ARBA00023125"/>
    </source>
</evidence>
<proteinExistence type="predicted"/>
<dbReference type="SUPFAM" id="SSF54909">
    <property type="entry name" value="Dimeric alpha+beta barrel"/>
    <property type="match status" value="1"/>
</dbReference>
<dbReference type="InterPro" id="IPR036390">
    <property type="entry name" value="WH_DNA-bd_sf"/>
</dbReference>
<accession>A0ABP9DN46</accession>
<keyword evidence="7" id="KW-1185">Reference proteome</keyword>
<reference evidence="7" key="1">
    <citation type="journal article" date="2019" name="Int. J. Syst. Evol. Microbiol.">
        <title>The Global Catalogue of Microorganisms (GCM) 10K type strain sequencing project: providing services to taxonomists for standard genome sequencing and annotation.</title>
        <authorList>
            <consortium name="The Broad Institute Genomics Platform"/>
            <consortium name="The Broad Institute Genome Sequencing Center for Infectious Disease"/>
            <person name="Wu L."/>
            <person name="Ma J."/>
        </authorList>
    </citation>
    <scope>NUCLEOTIDE SEQUENCE [LARGE SCALE GENOMIC DNA]</scope>
    <source>
        <strain evidence="7">JCM 13006</strain>
    </source>
</reference>
<comment type="caution">
    <text evidence="6">The sequence shown here is derived from an EMBL/GenBank/DDBJ whole genome shotgun (WGS) entry which is preliminary data.</text>
</comment>
<dbReference type="Pfam" id="PF01037">
    <property type="entry name" value="AsnC_trans_reg"/>
    <property type="match status" value="1"/>
</dbReference>
<keyword evidence="2" id="KW-0238">DNA-binding</keyword>
<name>A0ABP9DN46_9ACTN</name>
<dbReference type="Gene3D" id="1.10.10.10">
    <property type="entry name" value="Winged helix-like DNA-binding domain superfamily/Winged helix DNA-binding domain"/>
    <property type="match status" value="1"/>
</dbReference>
<keyword evidence="1" id="KW-0805">Transcription regulation</keyword>